<comment type="caution">
    <text evidence="5">The sequence shown here is derived from an EMBL/GenBank/DDBJ whole genome shotgun (WGS) entry which is preliminary data.</text>
</comment>
<dbReference type="EMBL" id="JAWLJX010000001">
    <property type="protein sequence ID" value="MDV6259993.1"/>
    <property type="molecule type" value="Genomic_DNA"/>
</dbReference>
<dbReference type="RefSeq" id="WP_317562876.1">
    <property type="nucleotide sequence ID" value="NZ_JAWLJX010000001.1"/>
</dbReference>
<accession>A0ABU4B738</accession>
<keyword evidence="6" id="KW-1185">Reference proteome</keyword>
<sequence length="161" mass="17146">MRRTGMAAIALVMLACACAPAEVDEPRLPVASVRSTQFSPPPPPVTDTVPTAEQLTNLLAASLNYAIPEDDRARLFDGPVERNVSLARAWGAQPNPQHIDFTTVEPAGPDAVNASGQGHLGNIEPYPVGPIPFVRWDNEWKVSRAFACGFVGAFDGHDACA</sequence>
<evidence type="ECO:0000313" key="6">
    <source>
        <dbReference type="Proteomes" id="UP001185755"/>
    </source>
</evidence>
<comment type="similarity">
    <text evidence="2">Belongs to the MTB12 family.</text>
</comment>
<keyword evidence="1 3" id="KW-0732">Signal</keyword>
<protein>
    <recommendedName>
        <fullName evidence="4">Low molecular weight antigen MTB12-like C-terminal domain-containing protein</fullName>
    </recommendedName>
</protein>
<evidence type="ECO:0000259" key="4">
    <source>
        <dbReference type="Pfam" id="PF26580"/>
    </source>
</evidence>
<feature type="chain" id="PRO_5047258921" description="Low molecular weight antigen MTB12-like C-terminal domain-containing protein" evidence="3">
    <location>
        <begin position="22"/>
        <end position="161"/>
    </location>
</feature>
<dbReference type="Pfam" id="PF26580">
    <property type="entry name" value="Mtb12_C"/>
    <property type="match status" value="1"/>
</dbReference>
<dbReference type="Proteomes" id="UP001185755">
    <property type="component" value="Unassembled WGS sequence"/>
</dbReference>
<name>A0ABU4B738_9NOCA</name>
<evidence type="ECO:0000256" key="2">
    <source>
        <dbReference type="ARBA" id="ARBA00093774"/>
    </source>
</evidence>
<evidence type="ECO:0000256" key="1">
    <source>
        <dbReference type="ARBA" id="ARBA00022729"/>
    </source>
</evidence>
<proteinExistence type="inferred from homology"/>
<feature type="domain" description="Low molecular weight antigen MTB12-like C-terminal" evidence="4">
    <location>
        <begin position="49"/>
        <end position="153"/>
    </location>
</feature>
<evidence type="ECO:0000256" key="3">
    <source>
        <dbReference type="SAM" id="SignalP"/>
    </source>
</evidence>
<gene>
    <name evidence="5" type="ORF">R3P96_01445</name>
</gene>
<dbReference type="InterPro" id="IPR058644">
    <property type="entry name" value="Mtb12-like_C"/>
</dbReference>
<evidence type="ECO:0000313" key="5">
    <source>
        <dbReference type="EMBL" id="MDV6259993.1"/>
    </source>
</evidence>
<organism evidence="5 6">
    <name type="scientific">Rhodococcoides yunnanense</name>
    <dbReference type="NCBI Taxonomy" id="278209"/>
    <lineage>
        <taxon>Bacteria</taxon>
        <taxon>Bacillati</taxon>
        <taxon>Actinomycetota</taxon>
        <taxon>Actinomycetes</taxon>
        <taxon>Mycobacteriales</taxon>
        <taxon>Nocardiaceae</taxon>
        <taxon>Rhodococcoides</taxon>
    </lineage>
</organism>
<reference evidence="5 6" key="1">
    <citation type="submission" date="2023-10" db="EMBL/GenBank/DDBJ databases">
        <title>Development of a sustainable strategy for remediation of hydrocarbon-contaminated territories based on the waste exchange concept.</title>
        <authorList>
            <person name="Krivoruchko A."/>
        </authorList>
    </citation>
    <scope>NUCLEOTIDE SEQUENCE [LARGE SCALE GENOMIC DNA]</scope>
    <source>
        <strain evidence="5 6">IEGM 1323</strain>
    </source>
</reference>
<dbReference type="PROSITE" id="PS51257">
    <property type="entry name" value="PROKAR_LIPOPROTEIN"/>
    <property type="match status" value="1"/>
</dbReference>
<feature type="signal peptide" evidence="3">
    <location>
        <begin position="1"/>
        <end position="21"/>
    </location>
</feature>